<evidence type="ECO:0000313" key="4">
    <source>
        <dbReference type="Proteomes" id="UP001300502"/>
    </source>
</evidence>
<accession>A0AAV9IGS9</accession>
<sequence length="328" mass="37862">MEDWHDLDNYLHENYLQQQQVLLDTFLKTESVVSSRDPIVLVTSGGTMAPLEKRLVRYIDNFSTGNRGAGAAESFLQHNCHVIFLHRKGSCCPYSRCFPKDCYEIVQTWSVDQETRHLSGKYISIFEKNSEYKMDKDNGRLLEPFEKLSKAIHQGRILFLSFQTVAEYLYSLRQIAVSLSSFGKRVIIFLAAAVSDFYVPYSALPEHKISPDYKEEDNPSSHQPYILKLEQVPKCLGLLKSNWAPDAYVVAFKLETDIHVLLEKAKKSIDRYGVDVVVANELTSRYERVQLVTKDKVFEKQSNEHQTMEQVIVENILDLYCQKMRTLV</sequence>
<dbReference type="EMBL" id="JANCYU010000041">
    <property type="protein sequence ID" value="KAK4526519.1"/>
    <property type="molecule type" value="Genomic_DNA"/>
</dbReference>
<dbReference type="GO" id="GO:0015937">
    <property type="term" value="P:coenzyme A biosynthetic process"/>
    <property type="evidence" value="ECO:0007669"/>
    <property type="project" value="UniProtKB-ARBA"/>
</dbReference>
<reference evidence="3 4" key="1">
    <citation type="submission" date="2022-07" db="EMBL/GenBank/DDBJ databases">
        <title>Genome-wide signatures of adaptation to extreme environments.</title>
        <authorList>
            <person name="Cho C.H."/>
            <person name="Yoon H.S."/>
        </authorList>
    </citation>
    <scope>NUCLEOTIDE SEQUENCE [LARGE SCALE GENOMIC DNA]</scope>
    <source>
        <strain evidence="3 4">108.79 E11</strain>
    </source>
</reference>
<dbReference type="Gene3D" id="3.40.50.10300">
    <property type="entry name" value="CoaB-like"/>
    <property type="match status" value="1"/>
</dbReference>
<comment type="caution">
    <text evidence="3">The sequence shown here is derived from an EMBL/GenBank/DDBJ whole genome shotgun (WGS) entry which is preliminary data.</text>
</comment>
<evidence type="ECO:0000256" key="1">
    <source>
        <dbReference type="ARBA" id="ARBA00005703"/>
    </source>
</evidence>
<dbReference type="AlphaFoldDB" id="A0AAV9IGS9"/>
<evidence type="ECO:0000259" key="2">
    <source>
        <dbReference type="Pfam" id="PF04127"/>
    </source>
</evidence>
<organism evidence="3 4">
    <name type="scientific">Galdieria yellowstonensis</name>
    <dbReference type="NCBI Taxonomy" id="3028027"/>
    <lineage>
        <taxon>Eukaryota</taxon>
        <taxon>Rhodophyta</taxon>
        <taxon>Bangiophyceae</taxon>
        <taxon>Galdieriales</taxon>
        <taxon>Galdieriaceae</taxon>
        <taxon>Galdieria</taxon>
    </lineage>
</organism>
<name>A0AAV9IGS9_9RHOD</name>
<dbReference type="Pfam" id="PF04127">
    <property type="entry name" value="DFP"/>
    <property type="match status" value="1"/>
</dbReference>
<keyword evidence="4" id="KW-1185">Reference proteome</keyword>
<gene>
    <name evidence="3" type="ORF">GAYE_SCF25G4435</name>
</gene>
<proteinExistence type="inferred from homology"/>
<feature type="domain" description="DNA/pantothenate metabolism flavoprotein C-terminal" evidence="2">
    <location>
        <begin position="180"/>
        <end position="310"/>
    </location>
</feature>
<dbReference type="InterPro" id="IPR035929">
    <property type="entry name" value="CoaB-like_sf"/>
</dbReference>
<evidence type="ECO:0000313" key="3">
    <source>
        <dbReference type="EMBL" id="KAK4526519.1"/>
    </source>
</evidence>
<comment type="similarity">
    <text evidence="1">Belongs to the PPC synthetase family.</text>
</comment>
<dbReference type="InterPro" id="IPR007085">
    <property type="entry name" value="DNA/pantothenate-metab_flavo_C"/>
</dbReference>
<dbReference type="SUPFAM" id="SSF102645">
    <property type="entry name" value="CoaB-like"/>
    <property type="match status" value="1"/>
</dbReference>
<dbReference type="PANTHER" id="PTHR12290">
    <property type="entry name" value="CORNICHON-RELATED"/>
    <property type="match status" value="1"/>
</dbReference>
<protein>
    <recommendedName>
        <fullName evidence="2">DNA/pantothenate metabolism flavoprotein C-terminal domain-containing protein</fullName>
    </recommendedName>
</protein>
<dbReference type="GO" id="GO:0003824">
    <property type="term" value="F:catalytic activity"/>
    <property type="evidence" value="ECO:0007669"/>
    <property type="project" value="UniProtKB-ARBA"/>
</dbReference>
<dbReference type="Proteomes" id="UP001300502">
    <property type="component" value="Unassembled WGS sequence"/>
</dbReference>